<dbReference type="STRING" id="10029.G3IMK6"/>
<dbReference type="Gene3D" id="2.60.40.10">
    <property type="entry name" value="Immunoglobulins"/>
    <property type="match status" value="1"/>
</dbReference>
<dbReference type="AlphaFoldDB" id="G3IMK6"/>
<evidence type="ECO:0000313" key="2">
    <source>
        <dbReference type="Proteomes" id="UP000001075"/>
    </source>
</evidence>
<dbReference type="Proteomes" id="UP000001075">
    <property type="component" value="Unassembled WGS sequence"/>
</dbReference>
<evidence type="ECO:0000313" key="1">
    <source>
        <dbReference type="EMBL" id="EGW15342.1"/>
    </source>
</evidence>
<name>G3IMK6_CRIGR</name>
<gene>
    <name evidence="1" type="ORF">I79_025146</name>
</gene>
<protein>
    <submittedName>
        <fullName evidence="1">Alpha-1B-glycoprotein</fullName>
    </submittedName>
</protein>
<dbReference type="EMBL" id="JH004836">
    <property type="protein sequence ID" value="EGW15342.1"/>
    <property type="molecule type" value="Genomic_DNA"/>
</dbReference>
<reference evidence="2" key="1">
    <citation type="journal article" date="2011" name="Nat. Biotechnol.">
        <title>The genomic sequence of the Chinese hamster ovary (CHO)-K1 cell line.</title>
        <authorList>
            <person name="Xu X."/>
            <person name="Nagarajan H."/>
            <person name="Lewis N.E."/>
            <person name="Pan S."/>
            <person name="Cai Z."/>
            <person name="Liu X."/>
            <person name="Chen W."/>
            <person name="Xie M."/>
            <person name="Wang W."/>
            <person name="Hammond S."/>
            <person name="Andersen M.R."/>
            <person name="Neff N."/>
            <person name="Passarelli B."/>
            <person name="Koh W."/>
            <person name="Fan H.C."/>
            <person name="Wang J."/>
            <person name="Gui Y."/>
            <person name="Lee K.H."/>
            <person name="Betenbaugh M.J."/>
            <person name="Quake S.R."/>
            <person name="Famili I."/>
            <person name="Palsson B.O."/>
            <person name="Wang J."/>
        </authorList>
    </citation>
    <scope>NUCLEOTIDE SEQUENCE [LARGE SCALE GENOMIC DNA]</scope>
    <source>
        <strain evidence="2">CHO K1 cell line</strain>
    </source>
</reference>
<dbReference type="InterPro" id="IPR013783">
    <property type="entry name" value="Ig-like_fold"/>
</dbReference>
<dbReference type="InterPro" id="IPR036179">
    <property type="entry name" value="Ig-like_dom_sf"/>
</dbReference>
<accession>G3IMK6</accession>
<dbReference type="InParanoid" id="G3IMK6"/>
<organism evidence="1 2">
    <name type="scientific">Cricetulus griseus</name>
    <name type="common">Chinese hamster</name>
    <name type="synonym">Cricetulus barabensis griseus</name>
    <dbReference type="NCBI Taxonomy" id="10029"/>
    <lineage>
        <taxon>Eukaryota</taxon>
        <taxon>Metazoa</taxon>
        <taxon>Chordata</taxon>
        <taxon>Craniata</taxon>
        <taxon>Vertebrata</taxon>
        <taxon>Euteleostomi</taxon>
        <taxon>Mammalia</taxon>
        <taxon>Eutheria</taxon>
        <taxon>Euarchontoglires</taxon>
        <taxon>Glires</taxon>
        <taxon>Rodentia</taxon>
        <taxon>Myomorpha</taxon>
        <taxon>Muroidea</taxon>
        <taxon>Cricetidae</taxon>
        <taxon>Cricetinae</taxon>
        <taxon>Cricetulus</taxon>
    </lineage>
</organism>
<proteinExistence type="predicted"/>
<sequence length="97" mass="10609">MVQFRCTAPKAGLQCGLHHEDPGKRSLLYTMKSDGNEAVFQLHNLSATDSANYSCVYREEAPPISASLPSRFLKLTVNGLCGSEVIQTETTQSFQSV</sequence>
<dbReference type="SUPFAM" id="SSF48726">
    <property type="entry name" value="Immunoglobulin"/>
    <property type="match status" value="1"/>
</dbReference>